<keyword evidence="5 10" id="KW-0255">Endonuclease</keyword>
<dbReference type="InterPro" id="IPR044929">
    <property type="entry name" value="DNA/RNA_non-sp_Endonuclease_sf"/>
</dbReference>
<feature type="binding site" evidence="9">
    <location>
        <position position="153"/>
    </location>
    <ligand>
        <name>Mg(2+)</name>
        <dbReference type="ChEBI" id="CHEBI:18420"/>
        <note>catalytic</note>
    </ligand>
</feature>
<dbReference type="RefSeq" id="WP_164679403.1">
    <property type="nucleotide sequence ID" value="NZ_CP049057.1"/>
</dbReference>
<evidence type="ECO:0000256" key="9">
    <source>
        <dbReference type="PIRSR" id="PIRSR640255-2"/>
    </source>
</evidence>
<dbReference type="Pfam" id="PF01223">
    <property type="entry name" value="Endonuclease_NS"/>
    <property type="match status" value="1"/>
</dbReference>
<dbReference type="EMBL" id="CP049057">
    <property type="protein sequence ID" value="QIE59388.1"/>
    <property type="molecule type" value="Genomic_DNA"/>
</dbReference>
<sequence>MNRKYLYPILIVVVTVIIYFAEKYVDKQTEAYPETVERSASYFEFEQSILPTSTTGTVIAHQYFTLSYAEAHEQAEWVAYELQKKQIKNSDFKRPYFVQDRKVKSGSADWRNYKNSGYDRGHLCPAADREFDYNAYHETFLTSNISPQDNSFNGGIWNRLEQKTRYWAKKYDGVFVITGGVLRNGLTTIGDERVSVPKEFYKIVVDTRGGELKTIAFLVPNKGSDQSFYEYTVTIDAIEEKTGIDFFPKLSEAKEKKLESTIDRSGW</sequence>
<dbReference type="KEGG" id="mgel:G5B37_07360"/>
<dbReference type="InterPro" id="IPR001604">
    <property type="entry name" value="Endo_G_ENPP1-like_dom"/>
</dbReference>
<comment type="similarity">
    <text evidence="2 10">Belongs to the DNA/RNA non-specific endonuclease family.</text>
</comment>
<proteinExistence type="inferred from homology"/>
<evidence type="ECO:0000256" key="11">
    <source>
        <dbReference type="SAM" id="Phobius"/>
    </source>
</evidence>
<dbReference type="GO" id="GO:0016787">
    <property type="term" value="F:hydrolase activity"/>
    <property type="evidence" value="ECO:0007669"/>
    <property type="project" value="UniProtKB-KW"/>
</dbReference>
<dbReference type="InterPro" id="IPR018524">
    <property type="entry name" value="DNA/RNA_endonuclease_AS"/>
</dbReference>
<dbReference type="Gene3D" id="3.40.570.10">
    <property type="entry name" value="Extracellular Endonuclease, subunit A"/>
    <property type="match status" value="1"/>
</dbReference>
<keyword evidence="11" id="KW-1133">Transmembrane helix</keyword>
<dbReference type="EC" id="3.1.30.-" evidence="10"/>
<keyword evidence="15" id="KW-1185">Reference proteome</keyword>
<evidence type="ECO:0000256" key="5">
    <source>
        <dbReference type="ARBA" id="ARBA00022759"/>
    </source>
</evidence>
<evidence type="ECO:0000256" key="4">
    <source>
        <dbReference type="ARBA" id="ARBA00022723"/>
    </source>
</evidence>
<evidence type="ECO:0000256" key="7">
    <source>
        <dbReference type="ARBA" id="ARBA00022842"/>
    </source>
</evidence>
<dbReference type="Proteomes" id="UP000505306">
    <property type="component" value="Chromosome"/>
</dbReference>
<dbReference type="PROSITE" id="PS01070">
    <property type="entry name" value="NUCLEASE_NON_SPEC"/>
    <property type="match status" value="1"/>
</dbReference>
<dbReference type="GO" id="GO:0004519">
    <property type="term" value="F:endonuclease activity"/>
    <property type="evidence" value="ECO:0007669"/>
    <property type="project" value="UniProtKB-UniRule"/>
</dbReference>
<gene>
    <name evidence="14" type="ORF">G5B37_07360</name>
</gene>
<reference evidence="14 15" key="1">
    <citation type="submission" date="2020-02" db="EMBL/GenBank/DDBJ databases">
        <title>Complete genome sequence of Flavobacteriaceae bacterium.</title>
        <authorList>
            <person name="Kim S.-J."/>
            <person name="Kim Y.-S."/>
            <person name="Kim K.-H."/>
        </authorList>
    </citation>
    <scope>NUCLEOTIDE SEQUENCE [LARGE SCALE GENOMIC DNA]</scope>
    <source>
        <strain evidence="14 15">RR4-40</strain>
    </source>
</reference>
<feature type="domain" description="ENPP1-3/EXOG-like endonuclease/phosphodiesterase" evidence="12">
    <location>
        <begin position="61"/>
        <end position="253"/>
    </location>
</feature>
<feature type="transmembrane region" description="Helical" evidence="11">
    <location>
        <begin position="5"/>
        <end position="21"/>
    </location>
</feature>
<keyword evidence="4 9" id="KW-0479">Metal-binding</keyword>
<dbReference type="PANTHER" id="PTHR13966:SF5">
    <property type="entry name" value="ENDONUCLEASE G, MITOCHONDRIAL"/>
    <property type="match status" value="1"/>
</dbReference>
<evidence type="ECO:0000256" key="6">
    <source>
        <dbReference type="ARBA" id="ARBA00022801"/>
    </source>
</evidence>
<keyword evidence="6 10" id="KW-0378">Hydrolase</keyword>
<protein>
    <recommendedName>
        <fullName evidence="10">Endonuclease</fullName>
        <ecNumber evidence="10">3.1.30.-</ecNumber>
    </recommendedName>
</protein>
<dbReference type="InterPro" id="IPR044925">
    <property type="entry name" value="His-Me_finger_sf"/>
</dbReference>
<dbReference type="PANTHER" id="PTHR13966">
    <property type="entry name" value="ENDONUCLEASE RELATED"/>
    <property type="match status" value="1"/>
</dbReference>
<accession>A0A6G6GLG2</accession>
<name>A0A6G6GLG2_9FLAO</name>
<dbReference type="AlphaFoldDB" id="A0A6G6GLG2"/>
<evidence type="ECO:0000256" key="2">
    <source>
        <dbReference type="ARBA" id="ARBA00010052"/>
    </source>
</evidence>
<evidence type="ECO:0000256" key="3">
    <source>
        <dbReference type="ARBA" id="ARBA00022722"/>
    </source>
</evidence>
<dbReference type="CDD" id="cd00091">
    <property type="entry name" value="NUC"/>
    <property type="match status" value="1"/>
</dbReference>
<feature type="domain" description="DNA/RNA non-specific endonuclease/pyrophosphatase/phosphodiesterase" evidence="13">
    <location>
        <begin position="60"/>
        <end position="253"/>
    </location>
</feature>
<evidence type="ECO:0000313" key="15">
    <source>
        <dbReference type="Proteomes" id="UP000505306"/>
    </source>
</evidence>
<dbReference type="GO" id="GO:0046872">
    <property type="term" value="F:metal ion binding"/>
    <property type="evidence" value="ECO:0007669"/>
    <property type="project" value="UniProtKB-KW"/>
</dbReference>
<dbReference type="GO" id="GO:0003676">
    <property type="term" value="F:nucleic acid binding"/>
    <property type="evidence" value="ECO:0007669"/>
    <property type="project" value="InterPro"/>
</dbReference>
<keyword evidence="7" id="KW-0460">Magnesium</keyword>
<feature type="active site" description="Proton acceptor" evidence="8">
    <location>
        <position position="122"/>
    </location>
</feature>
<evidence type="ECO:0000259" key="12">
    <source>
        <dbReference type="SMART" id="SM00477"/>
    </source>
</evidence>
<keyword evidence="11" id="KW-0812">Transmembrane</keyword>
<dbReference type="InterPro" id="IPR020821">
    <property type="entry name" value="ENPP1-3/EXOG-like_nuc-like"/>
</dbReference>
<organism evidence="14 15">
    <name type="scientific">Rasiella rasia</name>
    <dbReference type="NCBI Taxonomy" id="2744027"/>
    <lineage>
        <taxon>Bacteria</taxon>
        <taxon>Pseudomonadati</taxon>
        <taxon>Bacteroidota</taxon>
        <taxon>Flavobacteriia</taxon>
        <taxon>Flavobacteriales</taxon>
        <taxon>Flavobacteriaceae</taxon>
        <taxon>Rasiella</taxon>
    </lineage>
</organism>
<comment type="cofactor">
    <cofactor evidence="1 10">
        <name>Mg(2+)</name>
        <dbReference type="ChEBI" id="CHEBI:18420"/>
    </cofactor>
</comment>
<evidence type="ECO:0000313" key="14">
    <source>
        <dbReference type="EMBL" id="QIE59388.1"/>
    </source>
</evidence>
<keyword evidence="11" id="KW-0472">Membrane</keyword>
<evidence type="ECO:0000256" key="1">
    <source>
        <dbReference type="ARBA" id="ARBA00001946"/>
    </source>
</evidence>
<evidence type="ECO:0000259" key="13">
    <source>
        <dbReference type="SMART" id="SM00892"/>
    </source>
</evidence>
<evidence type="ECO:0000256" key="8">
    <source>
        <dbReference type="PIRSR" id="PIRSR640255-1"/>
    </source>
</evidence>
<dbReference type="SMART" id="SM00477">
    <property type="entry name" value="NUC"/>
    <property type="match status" value="1"/>
</dbReference>
<dbReference type="InterPro" id="IPR040255">
    <property type="entry name" value="Non-specific_endonuclease"/>
</dbReference>
<evidence type="ECO:0000256" key="10">
    <source>
        <dbReference type="RuleBase" id="RU366055"/>
    </source>
</evidence>
<dbReference type="SUPFAM" id="SSF54060">
    <property type="entry name" value="His-Me finger endonucleases"/>
    <property type="match status" value="1"/>
</dbReference>
<keyword evidence="3 10" id="KW-0540">Nuclease</keyword>
<dbReference type="SMART" id="SM00892">
    <property type="entry name" value="Endonuclease_NS"/>
    <property type="match status" value="1"/>
</dbReference>